<keyword evidence="8" id="KW-0670">Pyruvate</keyword>
<dbReference type="Gene3D" id="2.40.40.20">
    <property type="match status" value="1"/>
</dbReference>
<dbReference type="GO" id="GO:0005829">
    <property type="term" value="C:cytosol"/>
    <property type="evidence" value="ECO:0007669"/>
    <property type="project" value="TreeGrafter"/>
</dbReference>
<dbReference type="EMBL" id="CP025066">
    <property type="protein sequence ID" value="AUX07889.1"/>
    <property type="molecule type" value="Genomic_DNA"/>
</dbReference>
<evidence type="ECO:0000313" key="10">
    <source>
        <dbReference type="Proteomes" id="UP000263012"/>
    </source>
</evidence>
<keyword evidence="5" id="KW-0865">Zymogen</keyword>
<keyword evidence="1" id="KW-0963">Cytoplasm</keyword>
<evidence type="ECO:0000256" key="5">
    <source>
        <dbReference type="ARBA" id="ARBA00023145"/>
    </source>
</evidence>
<dbReference type="RefSeq" id="WP_119813916.1">
    <property type="nucleotide sequence ID" value="NZ_CP025066.1"/>
</dbReference>
<dbReference type="PANTHER" id="PTHR21012:SF0">
    <property type="entry name" value="ASPARTATE 1-DECARBOXYLASE"/>
    <property type="match status" value="1"/>
</dbReference>
<dbReference type="GeneID" id="37876569"/>
<dbReference type="PANTHER" id="PTHR21012">
    <property type="entry name" value="ASPARTATE 1-DECARBOXYLASE"/>
    <property type="match status" value="1"/>
</dbReference>
<reference evidence="10" key="1">
    <citation type="submission" date="2017-11" db="EMBL/GenBank/DDBJ databases">
        <title>Phenotypic and genomic properties of facultatively anaerobic sulfur-reducing natronoarchaea from hypersaline soda lakes.</title>
        <authorList>
            <person name="Sorokin D.Y."/>
            <person name="Kublanov I.V."/>
            <person name="Roman P."/>
            <person name="Sinninghe Damste J.S."/>
            <person name="Golyshin P.N."/>
            <person name="Rojo D."/>
            <person name="Ciordia S."/>
            <person name="Mena M.D.C."/>
            <person name="Ferrer M."/>
            <person name="Messina E."/>
            <person name="Smedile F."/>
            <person name="La Spada G."/>
            <person name="La Cono V."/>
            <person name="Yakimov M.M."/>
        </authorList>
    </citation>
    <scope>NUCLEOTIDE SEQUENCE [LARGE SCALE GENOMIC DNA]</scope>
    <source>
        <strain evidence="10">AArc-Sl</strain>
    </source>
</reference>
<evidence type="ECO:0000313" key="9">
    <source>
        <dbReference type="EMBL" id="AUX07889.1"/>
    </source>
</evidence>
<evidence type="ECO:0000256" key="7">
    <source>
        <dbReference type="ARBA" id="ARBA00023270"/>
    </source>
</evidence>
<protein>
    <submittedName>
        <fullName evidence="9">Aspartate 1-decarboxylase</fullName>
        <ecNumber evidence="9">4.1.1.11</ecNumber>
    </submittedName>
</protein>
<keyword evidence="10" id="KW-1185">Reference proteome</keyword>
<dbReference type="InterPro" id="IPR003190">
    <property type="entry name" value="Asp_decarbox"/>
</dbReference>
<sequence>MDPRTAFWWGTGSKLEAADIAVHEKVQVVNVDNGERFETYAIPGDYVDICLNGAAARLAAVGDRLIIMAYGGFDDEILEPTVVRLDDNNEPIE</sequence>
<dbReference type="OrthoDB" id="52900at2157"/>
<dbReference type="InterPro" id="IPR009010">
    <property type="entry name" value="Asp_de-COase-like_dom_sf"/>
</dbReference>
<evidence type="ECO:0000256" key="1">
    <source>
        <dbReference type="ARBA" id="ARBA00022490"/>
    </source>
</evidence>
<dbReference type="GO" id="GO:0006523">
    <property type="term" value="P:alanine biosynthetic process"/>
    <property type="evidence" value="ECO:0007669"/>
    <property type="project" value="InterPro"/>
</dbReference>
<dbReference type="Pfam" id="PF02261">
    <property type="entry name" value="Asp_decarbox"/>
    <property type="match status" value="1"/>
</dbReference>
<accession>A0A343TFL7</accession>
<dbReference type="KEGG" id="hdf:AArcSl_0234"/>
<dbReference type="AlphaFoldDB" id="A0A343TFL7"/>
<name>A0A343TFL7_9EURY</name>
<dbReference type="EC" id="4.1.1.11" evidence="9"/>
<keyword evidence="3" id="KW-0210">Decarboxylase</keyword>
<evidence type="ECO:0000256" key="8">
    <source>
        <dbReference type="ARBA" id="ARBA00023317"/>
    </source>
</evidence>
<keyword evidence="7" id="KW-0704">Schiff base</keyword>
<keyword evidence="4" id="KW-0068">Autocatalytic cleavage</keyword>
<keyword evidence="2" id="KW-0566">Pantothenate biosynthesis</keyword>
<dbReference type="Proteomes" id="UP000263012">
    <property type="component" value="Chromosome"/>
</dbReference>
<proteinExistence type="predicted"/>
<gene>
    <name evidence="9" type="primary">panD</name>
    <name evidence="9" type="ORF">AArcSl_0234</name>
</gene>
<dbReference type="GO" id="GO:0004068">
    <property type="term" value="F:aspartate 1-decarboxylase activity"/>
    <property type="evidence" value="ECO:0007669"/>
    <property type="project" value="UniProtKB-EC"/>
</dbReference>
<dbReference type="SUPFAM" id="SSF50692">
    <property type="entry name" value="ADC-like"/>
    <property type="match status" value="1"/>
</dbReference>
<evidence type="ECO:0000256" key="3">
    <source>
        <dbReference type="ARBA" id="ARBA00022793"/>
    </source>
</evidence>
<organism evidence="9 10">
    <name type="scientific">Halalkaliarchaeum desulfuricum</name>
    <dbReference type="NCBI Taxonomy" id="2055893"/>
    <lineage>
        <taxon>Archaea</taxon>
        <taxon>Methanobacteriati</taxon>
        <taxon>Methanobacteriota</taxon>
        <taxon>Stenosarchaea group</taxon>
        <taxon>Halobacteria</taxon>
        <taxon>Halobacteriales</taxon>
        <taxon>Haloferacaceae</taxon>
        <taxon>Halalkaliarchaeum</taxon>
    </lineage>
</organism>
<evidence type="ECO:0000256" key="4">
    <source>
        <dbReference type="ARBA" id="ARBA00022813"/>
    </source>
</evidence>
<evidence type="ECO:0000256" key="2">
    <source>
        <dbReference type="ARBA" id="ARBA00022655"/>
    </source>
</evidence>
<keyword evidence="6 9" id="KW-0456">Lyase</keyword>
<dbReference type="GO" id="GO:0015940">
    <property type="term" value="P:pantothenate biosynthetic process"/>
    <property type="evidence" value="ECO:0007669"/>
    <property type="project" value="UniProtKB-KW"/>
</dbReference>
<evidence type="ECO:0000256" key="6">
    <source>
        <dbReference type="ARBA" id="ARBA00023239"/>
    </source>
</evidence>